<proteinExistence type="predicted"/>
<dbReference type="SUPFAM" id="SSF75011">
    <property type="entry name" value="3-carboxy-cis,cis-mucoante lactonizing enzyme"/>
    <property type="match status" value="1"/>
</dbReference>
<dbReference type="EMBL" id="JOKH01000002">
    <property type="protein sequence ID" value="KEQ17734.1"/>
    <property type="molecule type" value="Genomic_DNA"/>
</dbReference>
<comment type="caution">
    <text evidence="1">The sequence shown here is derived from an EMBL/GenBank/DDBJ whole genome shotgun (WGS) entry which is preliminary data.</text>
</comment>
<dbReference type="Proteomes" id="UP000028073">
    <property type="component" value="Unassembled WGS sequence"/>
</dbReference>
<name>A0A081NH11_9GAMM</name>
<protein>
    <submittedName>
        <fullName evidence="1">Uncharacterized protein</fullName>
    </submittedName>
</protein>
<accession>A0A081NH11</accession>
<evidence type="ECO:0000313" key="2">
    <source>
        <dbReference type="Proteomes" id="UP000028073"/>
    </source>
</evidence>
<keyword evidence="2" id="KW-1185">Reference proteome</keyword>
<reference evidence="1 2" key="1">
    <citation type="submission" date="2014-06" db="EMBL/GenBank/DDBJ databases">
        <title>Whole Genome Sequences of Three Symbiotic Endozoicomonas Bacteria.</title>
        <authorList>
            <person name="Neave M.J."/>
            <person name="Apprill A."/>
            <person name="Voolstra C.R."/>
        </authorList>
    </citation>
    <scope>NUCLEOTIDE SEQUENCE [LARGE SCALE GENOMIC DNA]</scope>
    <source>
        <strain evidence="1 2">DSM 25634</strain>
    </source>
</reference>
<sequence length="529" mass="60560">MVPVGAIEKKVIEVCNSADAPAQTIHVFKTPEHFRVEGVTPYRLGSGECQPYILEFQPKLTDTGLTRYGILINDEGQVEMEEYLSRLVVTVEPSDSDGPVADILLGRLSGISLDPEEWIHRIPPLFQQGTYRYQGLIENNNNGYRLIESEFGKMGNFILEQDEVLFSLSNDLPNSLLSEFQWSRNKHSWVKRPNQYTPPEGSCGVALHPAQRWLISGSKFDSTLMSYDRTGIEPLPVKASSHSGRFTKFCNLLFDVTGNTLFSLAFTSQYTGKQTQLIAMRFNTSTGILEDPTYVPLGSDVSFSTLSSLHSMSLDNQNRLAVHPMRSGTKQASIYQYSPNQHSLTLEESLSFDDDEPALRTIDQSRNGQYLLTNSEKVGEFKVKQKLDKQWQTMMLAPWLRFTQDLNEAEFVPVDGRFAHYSDDFVIATRDNNSLRLYTEETPGTQNWRCRQAFFEQEGLPLSAPARKVMYSKDDHWIAVMNDQTILFFQKMSCYTTKNQFFWPKGKPEWWEQYEDKICTTHMREFAHP</sequence>
<evidence type="ECO:0000313" key="1">
    <source>
        <dbReference type="EMBL" id="KEQ17734.1"/>
    </source>
</evidence>
<organism evidence="1 2">
    <name type="scientific">Endozoicomonas numazuensis</name>
    <dbReference type="NCBI Taxonomy" id="1137799"/>
    <lineage>
        <taxon>Bacteria</taxon>
        <taxon>Pseudomonadati</taxon>
        <taxon>Pseudomonadota</taxon>
        <taxon>Gammaproteobacteria</taxon>
        <taxon>Oceanospirillales</taxon>
        <taxon>Endozoicomonadaceae</taxon>
        <taxon>Endozoicomonas</taxon>
    </lineage>
</organism>
<gene>
    <name evidence="1" type="ORF">GZ78_08605</name>
</gene>
<dbReference type="RefSeq" id="WP_034834596.1">
    <property type="nucleotide sequence ID" value="NZ_JOKH01000002.1"/>
</dbReference>
<dbReference type="AlphaFoldDB" id="A0A081NH11"/>